<organism evidence="5 6">
    <name type="scientific">Rathayibacter toxicus</name>
    <dbReference type="NCBI Taxonomy" id="145458"/>
    <lineage>
        <taxon>Bacteria</taxon>
        <taxon>Bacillati</taxon>
        <taxon>Actinomycetota</taxon>
        <taxon>Actinomycetes</taxon>
        <taxon>Micrococcales</taxon>
        <taxon>Microbacteriaceae</taxon>
        <taxon>Rathayibacter</taxon>
    </lineage>
</organism>
<dbReference type="OrthoDB" id="5243299at2"/>
<dbReference type="Gene3D" id="3.40.430.10">
    <property type="entry name" value="Dihydrofolate Reductase, subunit A"/>
    <property type="match status" value="1"/>
</dbReference>
<protein>
    <recommendedName>
        <fullName evidence="4">Bacterial bifunctional deaminase-reductase C-terminal domain-containing protein</fullName>
    </recommendedName>
</protein>
<dbReference type="Proteomes" id="UP000237966">
    <property type="component" value="Unassembled WGS sequence"/>
</dbReference>
<evidence type="ECO:0000256" key="2">
    <source>
        <dbReference type="ARBA" id="ARBA00022857"/>
    </source>
</evidence>
<feature type="domain" description="Bacterial bifunctional deaminase-reductase C-terminal" evidence="4">
    <location>
        <begin position="36"/>
        <end position="196"/>
    </location>
</feature>
<dbReference type="KEGG" id="rtc:APU90_00150"/>
<name>A0A2S5Y7C5_9MICO</name>
<proteinExistence type="predicted"/>
<dbReference type="PANTHER" id="PTHR38011:SF7">
    <property type="entry name" value="2,5-DIAMINO-6-RIBOSYLAMINO-4(3H)-PYRIMIDINONE 5'-PHOSPHATE REDUCTASE"/>
    <property type="match status" value="1"/>
</dbReference>
<dbReference type="PANTHER" id="PTHR38011">
    <property type="entry name" value="DIHYDROFOLATE REDUCTASE FAMILY PROTEIN (AFU_ORTHOLOGUE AFUA_8G06820)"/>
    <property type="match status" value="1"/>
</dbReference>
<reference evidence="5 6" key="1">
    <citation type="submission" date="2018-02" db="EMBL/GenBank/DDBJ databases">
        <title>Bacteriophage NCPPB3778 and a type I-E CRISPR drive the evolution of the US Biological Select Agent, Rathayibacter toxicus.</title>
        <authorList>
            <person name="Davis E.W.II."/>
            <person name="Tabima J.F."/>
            <person name="Weisberg A.J."/>
            <person name="Lopes L.D."/>
            <person name="Wiseman M.S."/>
            <person name="Wiseman M.S."/>
            <person name="Pupko T."/>
            <person name="Belcher M.S."/>
            <person name="Sechler A.J."/>
            <person name="Tancos M.A."/>
            <person name="Schroeder B.K."/>
            <person name="Murray T.D."/>
            <person name="Luster D.G."/>
            <person name="Schneider W.L."/>
            <person name="Rogers E."/>
            <person name="Andreote F.D."/>
            <person name="Grunwald N.J."/>
            <person name="Putnam M.L."/>
            <person name="Chang J.H."/>
        </authorList>
    </citation>
    <scope>NUCLEOTIDE SEQUENCE [LARGE SCALE GENOMIC DNA]</scope>
    <source>
        <strain evidence="5 6">FH99</strain>
    </source>
</reference>
<comment type="caution">
    <text evidence="5">The sequence shown here is derived from an EMBL/GenBank/DDBJ whole genome shotgun (WGS) entry which is preliminary data.</text>
</comment>
<dbReference type="InterPro" id="IPR024072">
    <property type="entry name" value="DHFR-like_dom_sf"/>
</dbReference>
<comment type="pathway">
    <text evidence="1">Cofactor biosynthesis; riboflavin biosynthesis.</text>
</comment>
<evidence type="ECO:0000256" key="3">
    <source>
        <dbReference type="ARBA" id="ARBA00023002"/>
    </source>
</evidence>
<sequence>MILHPLLPAGEVIRLEEEGAAEAIAAAYCPDDSVRVRLNMIASLNGSSIGSDGTSETLTNRVDRTILGILRAQSDVVVVGAESVRTEGYRVPRSVPLAIMSSTGDLAGHRLEVREGARVMLLIPETVSALPELPRGSDVVRVPTEGRRLSVAAVLAALRQRNFERVMCEGGASVFGQFLASGQVDEICLTTAPRVVLPGLPVATGVSIVTDDYALTLLAVDDSCSTYTRWTRVR</sequence>
<evidence type="ECO:0000313" key="6">
    <source>
        <dbReference type="Proteomes" id="UP000237966"/>
    </source>
</evidence>
<evidence type="ECO:0000313" key="5">
    <source>
        <dbReference type="EMBL" id="PPI15345.1"/>
    </source>
</evidence>
<gene>
    <name evidence="5" type="ORF">C5C51_06110</name>
</gene>
<dbReference type="EMBL" id="PSWU01000007">
    <property type="protein sequence ID" value="PPI15345.1"/>
    <property type="molecule type" value="Genomic_DNA"/>
</dbReference>
<keyword evidence="2" id="KW-0521">NADP</keyword>
<dbReference type="GeneID" id="93667092"/>
<dbReference type="RefSeq" id="WP_051210064.1">
    <property type="nucleotide sequence ID" value="NZ_CP010848.1"/>
</dbReference>
<dbReference type="AlphaFoldDB" id="A0A2S5Y7C5"/>
<dbReference type="Pfam" id="PF01872">
    <property type="entry name" value="RibD_C"/>
    <property type="match status" value="1"/>
</dbReference>
<dbReference type="GO" id="GO:0008703">
    <property type="term" value="F:5-amino-6-(5-phosphoribosylamino)uracil reductase activity"/>
    <property type="evidence" value="ECO:0007669"/>
    <property type="project" value="InterPro"/>
</dbReference>
<dbReference type="SUPFAM" id="SSF53597">
    <property type="entry name" value="Dihydrofolate reductase-like"/>
    <property type="match status" value="1"/>
</dbReference>
<dbReference type="InterPro" id="IPR002734">
    <property type="entry name" value="RibDG_C"/>
</dbReference>
<evidence type="ECO:0000259" key="4">
    <source>
        <dbReference type="Pfam" id="PF01872"/>
    </source>
</evidence>
<keyword evidence="3" id="KW-0560">Oxidoreductase</keyword>
<dbReference type="InterPro" id="IPR050765">
    <property type="entry name" value="Riboflavin_Biosynth_HTPR"/>
</dbReference>
<accession>A0A2S5Y7C5</accession>
<dbReference type="GO" id="GO:0009231">
    <property type="term" value="P:riboflavin biosynthetic process"/>
    <property type="evidence" value="ECO:0007669"/>
    <property type="project" value="InterPro"/>
</dbReference>
<evidence type="ECO:0000256" key="1">
    <source>
        <dbReference type="ARBA" id="ARBA00005104"/>
    </source>
</evidence>